<dbReference type="InterPro" id="IPR036116">
    <property type="entry name" value="FN3_sf"/>
</dbReference>
<evidence type="ECO:0000313" key="6">
    <source>
        <dbReference type="Proteomes" id="UP000594459"/>
    </source>
</evidence>
<keyword evidence="2" id="KW-0964">Secreted</keyword>
<dbReference type="GO" id="GO:0008235">
    <property type="term" value="F:metalloexopeptidase activity"/>
    <property type="evidence" value="ECO:0007669"/>
    <property type="project" value="InterPro"/>
</dbReference>
<evidence type="ECO:0000256" key="1">
    <source>
        <dbReference type="ARBA" id="ARBA00004613"/>
    </source>
</evidence>
<dbReference type="KEGG" id="qso:IRL76_05620"/>
<reference evidence="5 6" key="1">
    <citation type="submission" date="2020-11" db="EMBL/GenBank/DDBJ databases">
        <title>The genome sequence of Erythrobacter sp. 6D36.</title>
        <authorList>
            <person name="Liu Y."/>
        </authorList>
    </citation>
    <scope>NUCLEOTIDE SEQUENCE [LARGE SCALE GENOMIC DNA]</scope>
    <source>
        <strain evidence="5 6">6D36</strain>
    </source>
</reference>
<dbReference type="AlphaFoldDB" id="A0A7S8F6D6"/>
<dbReference type="Pfam" id="PF04389">
    <property type="entry name" value="Peptidase_M28"/>
    <property type="match status" value="1"/>
</dbReference>
<dbReference type="SUPFAM" id="SSF49265">
    <property type="entry name" value="Fibronectin type III"/>
    <property type="match status" value="1"/>
</dbReference>
<dbReference type="EMBL" id="CP064654">
    <property type="protein sequence ID" value="QPD00012.1"/>
    <property type="molecule type" value="Genomic_DNA"/>
</dbReference>
<dbReference type="InterPro" id="IPR007484">
    <property type="entry name" value="Peptidase_M28"/>
</dbReference>
<keyword evidence="5" id="KW-0378">Hydrolase</keyword>
<comment type="subcellular location">
    <subcellularLocation>
        <location evidence="1">Secreted</location>
    </subcellularLocation>
</comment>
<keyword evidence="3" id="KW-0732">Signal</keyword>
<organism evidence="5 6">
    <name type="scientific">Qipengyuania soli</name>
    <dbReference type="NCBI Taxonomy" id="2782568"/>
    <lineage>
        <taxon>Bacteria</taxon>
        <taxon>Pseudomonadati</taxon>
        <taxon>Pseudomonadota</taxon>
        <taxon>Alphaproteobacteria</taxon>
        <taxon>Sphingomonadales</taxon>
        <taxon>Erythrobacteraceae</taxon>
        <taxon>Qipengyuania</taxon>
    </lineage>
</organism>
<evidence type="ECO:0000313" key="5">
    <source>
        <dbReference type="EMBL" id="QPD00012.1"/>
    </source>
</evidence>
<dbReference type="PANTHER" id="PTHR12147:SF26">
    <property type="entry name" value="PEPTIDASE M28 DOMAIN-CONTAINING PROTEIN"/>
    <property type="match status" value="1"/>
</dbReference>
<proteinExistence type="predicted"/>
<dbReference type="InterPro" id="IPR045175">
    <property type="entry name" value="M28_fam"/>
</dbReference>
<sequence>MKKLAPLALLVSTPLSAQGTPPPATDPGAGVSESRLRADIDTLVAFGTRHTLSEQDNPKRGIGAAVDWGLAEFGRISTECGGCLEVVTPERMVQGDRIPNPVRLRNAVAIQRGYERPNEVVIVQGHIDSRVSDPLDWQKDAPGANDDGSGTVLVLEAARNLTQRRYPVTIVYALLSGEEQGLFGGRLMADYAAEQGWNVKGVLNNDIVGGSCGSDGWCDDAHVRVFSEGPRADLTDELRAMQRREGGENDTPGRNLSRYIDRLAENTDGSLDVRQIWRADRMGRGGDQIPFLEKGYPAVRITVAVENYNWQHQDLRTEDGIEYGDTPDKMDFPYLARVTQLNIRALDALARTPNPPKSIAKAAVQTFTDVSWEEVPGAIGYSVWQRRTDEPYWPEDPVIANVVATSARLEGVRGDDWIFGVSAVGKDGTSGPVASAVPAGQYAPVLSKKDDSE</sequence>
<dbReference type="Gene3D" id="3.40.630.10">
    <property type="entry name" value="Zn peptidases"/>
    <property type="match status" value="1"/>
</dbReference>
<feature type="domain" description="Peptidase M28" evidence="4">
    <location>
        <begin position="108"/>
        <end position="322"/>
    </location>
</feature>
<feature type="chain" id="PRO_5032818964" evidence="3">
    <location>
        <begin position="18"/>
        <end position="453"/>
    </location>
</feature>
<dbReference type="Proteomes" id="UP000594459">
    <property type="component" value="Chromosome"/>
</dbReference>
<evidence type="ECO:0000259" key="4">
    <source>
        <dbReference type="Pfam" id="PF04389"/>
    </source>
</evidence>
<protein>
    <submittedName>
        <fullName evidence="5">M20/M25/M40 family metallo-hydrolase</fullName>
    </submittedName>
</protein>
<keyword evidence="6" id="KW-1185">Reference proteome</keyword>
<feature type="signal peptide" evidence="3">
    <location>
        <begin position="1"/>
        <end position="17"/>
    </location>
</feature>
<dbReference type="GO" id="GO:0006508">
    <property type="term" value="P:proteolysis"/>
    <property type="evidence" value="ECO:0007669"/>
    <property type="project" value="InterPro"/>
</dbReference>
<dbReference type="PANTHER" id="PTHR12147">
    <property type="entry name" value="METALLOPEPTIDASE M28 FAMILY MEMBER"/>
    <property type="match status" value="1"/>
</dbReference>
<dbReference type="RefSeq" id="WP_200983806.1">
    <property type="nucleotide sequence ID" value="NZ_CP064654.1"/>
</dbReference>
<dbReference type="GO" id="GO:0005576">
    <property type="term" value="C:extracellular region"/>
    <property type="evidence" value="ECO:0007669"/>
    <property type="project" value="UniProtKB-SubCell"/>
</dbReference>
<gene>
    <name evidence="5" type="ORF">IRL76_05620</name>
</gene>
<evidence type="ECO:0000256" key="2">
    <source>
        <dbReference type="ARBA" id="ARBA00022525"/>
    </source>
</evidence>
<name>A0A7S8F6D6_9SPHN</name>
<evidence type="ECO:0000256" key="3">
    <source>
        <dbReference type="SAM" id="SignalP"/>
    </source>
</evidence>
<dbReference type="SUPFAM" id="SSF53187">
    <property type="entry name" value="Zn-dependent exopeptidases"/>
    <property type="match status" value="1"/>
</dbReference>
<accession>A0A7S8F6D6</accession>